<dbReference type="Pfam" id="PF13561">
    <property type="entry name" value="adh_short_C2"/>
    <property type="match status" value="1"/>
</dbReference>
<dbReference type="PRINTS" id="PR00081">
    <property type="entry name" value="GDHRDH"/>
</dbReference>
<dbReference type="NCBIfam" id="NF006132">
    <property type="entry name" value="PRK08277.1"/>
    <property type="match status" value="1"/>
</dbReference>
<name>A0ABV5CFK7_9SPHI</name>
<evidence type="ECO:0000313" key="3">
    <source>
        <dbReference type="EMBL" id="MFB5946281.1"/>
    </source>
</evidence>
<evidence type="ECO:0000256" key="2">
    <source>
        <dbReference type="ARBA" id="ARBA00023002"/>
    </source>
</evidence>
<evidence type="ECO:0000256" key="1">
    <source>
        <dbReference type="ARBA" id="ARBA00006484"/>
    </source>
</evidence>
<reference evidence="3 4" key="1">
    <citation type="submission" date="2024-04" db="EMBL/GenBank/DDBJ databases">
        <title>Albibacterium profundi sp. nov., isolated from sediment of the Challenger Deep of Mariana Trench.</title>
        <authorList>
            <person name="Wang Y."/>
        </authorList>
    </citation>
    <scope>NUCLEOTIDE SEQUENCE [LARGE SCALE GENOMIC DNA]</scope>
    <source>
        <strain evidence="3 4">RHL897</strain>
    </source>
</reference>
<comment type="similarity">
    <text evidence="1">Belongs to the short-chain dehydrogenases/reductases (SDR) family.</text>
</comment>
<dbReference type="PRINTS" id="PR00080">
    <property type="entry name" value="SDRFAMILY"/>
</dbReference>
<keyword evidence="2" id="KW-0560">Oxidoreductase</keyword>
<dbReference type="PANTHER" id="PTHR42760">
    <property type="entry name" value="SHORT-CHAIN DEHYDROGENASES/REDUCTASES FAMILY MEMBER"/>
    <property type="match status" value="1"/>
</dbReference>
<dbReference type="RefSeq" id="WP_375557808.1">
    <property type="nucleotide sequence ID" value="NZ_JBBVGT010000002.1"/>
</dbReference>
<gene>
    <name evidence="3" type="ORF">WKR92_10590</name>
</gene>
<sequence length="273" mass="29251">MQDLQQFSLTNKVIIISGATGVLGASFSLEVARAGAKVIVLGRNKERAQMRVSEIEAIGGEAMYILADVLSEAQIRQARVQVLDRFGTIDGLVNAAGGNIAGATIQPEDDLFEAKIEDTKKAVDLNLFGTVIPTHIFGQVIANKGKGSIINISSLAAQQAITRGLGYTMAKSAIEGYTRWMASELALRYGDGVRVNAIAPGVFLTEQNRDLLTDSEGNYKARAMQFINNTPYRRLGRPEELTGTLIYLLSDASAFVSGETILVDGGFNAYSGV</sequence>
<dbReference type="EMBL" id="JBBVGT010000002">
    <property type="protein sequence ID" value="MFB5946281.1"/>
    <property type="molecule type" value="Genomic_DNA"/>
</dbReference>
<dbReference type="SUPFAM" id="SSF51735">
    <property type="entry name" value="NAD(P)-binding Rossmann-fold domains"/>
    <property type="match status" value="1"/>
</dbReference>
<dbReference type="InterPro" id="IPR036291">
    <property type="entry name" value="NAD(P)-bd_dom_sf"/>
</dbReference>
<organism evidence="3 4">
    <name type="scientific">Albibacterium profundi</name>
    <dbReference type="NCBI Taxonomy" id="3134906"/>
    <lineage>
        <taxon>Bacteria</taxon>
        <taxon>Pseudomonadati</taxon>
        <taxon>Bacteroidota</taxon>
        <taxon>Sphingobacteriia</taxon>
        <taxon>Sphingobacteriales</taxon>
        <taxon>Sphingobacteriaceae</taxon>
        <taxon>Albibacterium</taxon>
    </lineage>
</organism>
<comment type="caution">
    <text evidence="3">The sequence shown here is derived from an EMBL/GenBank/DDBJ whole genome shotgun (WGS) entry which is preliminary data.</text>
</comment>
<dbReference type="Gene3D" id="3.40.50.720">
    <property type="entry name" value="NAD(P)-binding Rossmann-like Domain"/>
    <property type="match status" value="1"/>
</dbReference>
<dbReference type="PANTHER" id="PTHR42760:SF115">
    <property type="entry name" value="3-OXOACYL-[ACYL-CARRIER-PROTEIN] REDUCTASE FABG"/>
    <property type="match status" value="1"/>
</dbReference>
<protein>
    <submittedName>
        <fullName evidence="3">SDR family oxidoreductase</fullName>
    </submittedName>
</protein>
<dbReference type="InterPro" id="IPR020904">
    <property type="entry name" value="Sc_DH/Rdtase_CS"/>
</dbReference>
<accession>A0ABV5CFK7</accession>
<dbReference type="Proteomes" id="UP001580928">
    <property type="component" value="Unassembled WGS sequence"/>
</dbReference>
<proteinExistence type="inferred from homology"/>
<evidence type="ECO:0000313" key="4">
    <source>
        <dbReference type="Proteomes" id="UP001580928"/>
    </source>
</evidence>
<keyword evidence="4" id="KW-1185">Reference proteome</keyword>
<dbReference type="PROSITE" id="PS00061">
    <property type="entry name" value="ADH_SHORT"/>
    <property type="match status" value="1"/>
</dbReference>
<dbReference type="InterPro" id="IPR002347">
    <property type="entry name" value="SDR_fam"/>
</dbReference>